<accession>A0ABS5FYR7</accession>
<keyword evidence="3" id="KW-1185">Reference proteome</keyword>
<gene>
    <name evidence="2" type="ORF">JQ615_40945</name>
</gene>
<feature type="non-terminal residue" evidence="2">
    <location>
        <position position="1"/>
    </location>
</feature>
<proteinExistence type="predicted"/>
<comment type="caution">
    <text evidence="2">The sequence shown here is derived from an EMBL/GenBank/DDBJ whole genome shotgun (WGS) entry which is preliminary data.</text>
</comment>
<evidence type="ECO:0000256" key="1">
    <source>
        <dbReference type="ARBA" id="ARBA00023172"/>
    </source>
</evidence>
<dbReference type="EMBL" id="JAFCJH010000100">
    <property type="protein sequence ID" value="MBR0801714.1"/>
    <property type="molecule type" value="Genomic_DNA"/>
</dbReference>
<dbReference type="InterPro" id="IPR011010">
    <property type="entry name" value="DNA_brk_join_enz"/>
</dbReference>
<reference evidence="3" key="1">
    <citation type="journal article" date="2021" name="ISME J.">
        <title>Evolutionary origin and ecological implication of a unique nif island in free-living Bradyrhizobium lineages.</title>
        <authorList>
            <person name="Tao J."/>
        </authorList>
    </citation>
    <scope>NUCLEOTIDE SEQUENCE [LARGE SCALE GENOMIC DNA]</scope>
    <source>
        <strain evidence="3">SZCCT0434</strain>
    </source>
</reference>
<name>A0ABS5FYR7_9BRAD</name>
<evidence type="ECO:0008006" key="4">
    <source>
        <dbReference type="Google" id="ProtNLM"/>
    </source>
</evidence>
<dbReference type="Gene3D" id="1.10.443.10">
    <property type="entry name" value="Intergrase catalytic core"/>
    <property type="match status" value="1"/>
</dbReference>
<keyword evidence="1" id="KW-0233">DNA recombination</keyword>
<organism evidence="2 3">
    <name type="scientific">Bradyrhizobium jicamae</name>
    <dbReference type="NCBI Taxonomy" id="280332"/>
    <lineage>
        <taxon>Bacteria</taxon>
        <taxon>Pseudomonadati</taxon>
        <taxon>Pseudomonadota</taxon>
        <taxon>Alphaproteobacteria</taxon>
        <taxon>Hyphomicrobiales</taxon>
        <taxon>Nitrobacteraceae</taxon>
        <taxon>Bradyrhizobium</taxon>
    </lineage>
</organism>
<dbReference type="Proteomes" id="UP001315278">
    <property type="component" value="Unassembled WGS sequence"/>
</dbReference>
<sequence>RCPRFSETAVRQLAKPLSRFCEIRILTGLAAKGLVGPGLTEHGLRATFAAKIKRVTGANDDQVAAALGDRDVRMGAHYTRHVENRTRIGKPEGLRFSKTTKSTMILKT</sequence>
<evidence type="ECO:0000313" key="3">
    <source>
        <dbReference type="Proteomes" id="UP001315278"/>
    </source>
</evidence>
<dbReference type="SUPFAM" id="SSF56349">
    <property type="entry name" value="DNA breaking-rejoining enzymes"/>
    <property type="match status" value="1"/>
</dbReference>
<protein>
    <recommendedName>
        <fullName evidence="4">Integrase</fullName>
    </recommendedName>
</protein>
<evidence type="ECO:0000313" key="2">
    <source>
        <dbReference type="EMBL" id="MBR0801714.1"/>
    </source>
</evidence>
<dbReference type="InterPro" id="IPR013762">
    <property type="entry name" value="Integrase-like_cat_sf"/>
</dbReference>